<proteinExistence type="predicted"/>
<dbReference type="EMBL" id="SNRW01013865">
    <property type="protein sequence ID" value="KAA6372130.1"/>
    <property type="molecule type" value="Genomic_DNA"/>
</dbReference>
<protein>
    <submittedName>
        <fullName evidence="1">Putative secreted zinc metalloprotease</fullName>
    </submittedName>
</protein>
<dbReference type="OrthoDB" id="4953at2759"/>
<dbReference type="Gene3D" id="3.30.830.10">
    <property type="entry name" value="Metalloenzyme, LuxS/M16 peptidase-like"/>
    <property type="match status" value="1"/>
</dbReference>
<dbReference type="Proteomes" id="UP000324800">
    <property type="component" value="Unassembled WGS sequence"/>
</dbReference>
<organism evidence="1 2">
    <name type="scientific">Streblomastix strix</name>
    <dbReference type="NCBI Taxonomy" id="222440"/>
    <lineage>
        <taxon>Eukaryota</taxon>
        <taxon>Metamonada</taxon>
        <taxon>Preaxostyla</taxon>
        <taxon>Oxymonadida</taxon>
        <taxon>Streblomastigidae</taxon>
        <taxon>Streblomastix</taxon>
    </lineage>
</organism>
<sequence length="155" mass="17051">MDQTKELFVQSGTAQVGNRIIQTFSCTLPHAGITVHTCDMESPITYAYITFATKGRGNGGEPHCLEHMVYFGSDKYERGKLDDFAIKCLSNGTNSWTATDHSCYTTKTAGYEGMIAVLPVYIHYLLFPTLTAQAFATEVHHIDGEGKDNGVSIFI</sequence>
<reference evidence="1 2" key="1">
    <citation type="submission" date="2019-03" db="EMBL/GenBank/DDBJ databases">
        <title>Single cell metagenomics reveals metabolic interactions within the superorganism composed of flagellate Streblomastix strix and complex community of Bacteroidetes bacteria on its surface.</title>
        <authorList>
            <person name="Treitli S.C."/>
            <person name="Kolisko M."/>
            <person name="Husnik F."/>
            <person name="Keeling P."/>
            <person name="Hampl V."/>
        </authorList>
    </citation>
    <scope>NUCLEOTIDE SEQUENCE [LARGE SCALE GENOMIC DNA]</scope>
    <source>
        <strain evidence="1">ST1C</strain>
    </source>
</reference>
<keyword evidence="1" id="KW-0378">Hydrolase</keyword>
<dbReference type="GO" id="GO:0046872">
    <property type="term" value="F:metal ion binding"/>
    <property type="evidence" value="ECO:0007669"/>
    <property type="project" value="InterPro"/>
</dbReference>
<keyword evidence="1" id="KW-0482">Metalloprotease</keyword>
<dbReference type="PANTHER" id="PTHR43016">
    <property type="entry name" value="PRESEQUENCE PROTEASE"/>
    <property type="match status" value="1"/>
</dbReference>
<name>A0A5J4UPZ1_9EUKA</name>
<dbReference type="SUPFAM" id="SSF63411">
    <property type="entry name" value="LuxS/MPP-like metallohydrolase"/>
    <property type="match status" value="1"/>
</dbReference>
<dbReference type="GO" id="GO:0006508">
    <property type="term" value="P:proteolysis"/>
    <property type="evidence" value="ECO:0007669"/>
    <property type="project" value="UniProtKB-KW"/>
</dbReference>
<evidence type="ECO:0000313" key="2">
    <source>
        <dbReference type="Proteomes" id="UP000324800"/>
    </source>
</evidence>
<dbReference type="InterPro" id="IPR011249">
    <property type="entry name" value="Metalloenz_LuxS/M16"/>
</dbReference>
<keyword evidence="1" id="KW-0645">Protease</keyword>
<dbReference type="GO" id="GO:0008237">
    <property type="term" value="F:metallopeptidase activity"/>
    <property type="evidence" value="ECO:0007669"/>
    <property type="project" value="UniProtKB-KW"/>
</dbReference>
<dbReference type="PANTHER" id="PTHR43016:SF16">
    <property type="entry name" value="METALLOPROTEASE, PUTATIVE (AFU_ORTHOLOGUE AFUA_4G07610)-RELATED"/>
    <property type="match status" value="1"/>
</dbReference>
<comment type="caution">
    <text evidence="1">The sequence shown here is derived from an EMBL/GenBank/DDBJ whole genome shotgun (WGS) entry which is preliminary data.</text>
</comment>
<gene>
    <name evidence="1" type="ORF">EZS28_032343</name>
</gene>
<dbReference type="AlphaFoldDB" id="A0A5J4UPZ1"/>
<evidence type="ECO:0000313" key="1">
    <source>
        <dbReference type="EMBL" id="KAA6372130.1"/>
    </source>
</evidence>
<accession>A0A5J4UPZ1</accession>